<name>A0ABR3EHY2_9AGAR</name>
<sequence>YNQWWDPQLKIAEGDMLASGADDIMTALLDNLTRAVKQLDTETLNVSTEFPADAEGNPRFPIIDTDEIRAGEARTILDDFFKTLWIHSGRRGVIQYAEIAKAPNDFYDTLSFPSGIELANP</sequence>
<feature type="non-terminal residue" evidence="1">
    <location>
        <position position="1"/>
    </location>
</feature>
<evidence type="ECO:0000313" key="2">
    <source>
        <dbReference type="Proteomes" id="UP001465976"/>
    </source>
</evidence>
<dbReference type="Proteomes" id="UP001465976">
    <property type="component" value="Unassembled WGS sequence"/>
</dbReference>
<feature type="non-terminal residue" evidence="1">
    <location>
        <position position="121"/>
    </location>
</feature>
<protein>
    <submittedName>
        <fullName evidence="1">Uncharacterized protein</fullName>
    </submittedName>
</protein>
<organism evidence="1 2">
    <name type="scientific">Marasmius crinis-equi</name>
    <dbReference type="NCBI Taxonomy" id="585013"/>
    <lineage>
        <taxon>Eukaryota</taxon>
        <taxon>Fungi</taxon>
        <taxon>Dikarya</taxon>
        <taxon>Basidiomycota</taxon>
        <taxon>Agaricomycotina</taxon>
        <taxon>Agaricomycetes</taxon>
        <taxon>Agaricomycetidae</taxon>
        <taxon>Agaricales</taxon>
        <taxon>Marasmiineae</taxon>
        <taxon>Marasmiaceae</taxon>
        <taxon>Marasmius</taxon>
    </lineage>
</organism>
<accession>A0ABR3EHY2</accession>
<dbReference type="EMBL" id="JBAHYK010005584">
    <property type="protein sequence ID" value="KAL0562477.1"/>
    <property type="molecule type" value="Genomic_DNA"/>
</dbReference>
<gene>
    <name evidence="1" type="ORF">V5O48_019610</name>
</gene>
<comment type="caution">
    <text evidence="1">The sequence shown here is derived from an EMBL/GenBank/DDBJ whole genome shotgun (WGS) entry which is preliminary data.</text>
</comment>
<reference evidence="1 2" key="1">
    <citation type="submission" date="2024-02" db="EMBL/GenBank/DDBJ databases">
        <title>A draft genome for the cacao thread blight pathogen Marasmius crinis-equi.</title>
        <authorList>
            <person name="Cohen S.P."/>
            <person name="Baruah I.K."/>
            <person name="Amoako-Attah I."/>
            <person name="Bukari Y."/>
            <person name="Meinhardt L.W."/>
            <person name="Bailey B.A."/>
        </authorList>
    </citation>
    <scope>NUCLEOTIDE SEQUENCE [LARGE SCALE GENOMIC DNA]</scope>
    <source>
        <strain evidence="1 2">GH-76</strain>
    </source>
</reference>
<keyword evidence="2" id="KW-1185">Reference proteome</keyword>
<proteinExistence type="predicted"/>
<evidence type="ECO:0000313" key="1">
    <source>
        <dbReference type="EMBL" id="KAL0562477.1"/>
    </source>
</evidence>